<evidence type="ECO:0000256" key="1">
    <source>
        <dbReference type="ARBA" id="ARBA00004651"/>
    </source>
</evidence>
<organism evidence="6 7">
    <name type="scientific">Croceibacterium atlanticum</name>
    <dbReference type="NCBI Taxonomy" id="1267766"/>
    <lineage>
        <taxon>Bacteria</taxon>
        <taxon>Pseudomonadati</taxon>
        <taxon>Pseudomonadota</taxon>
        <taxon>Alphaproteobacteria</taxon>
        <taxon>Sphingomonadales</taxon>
        <taxon>Erythrobacteraceae</taxon>
        <taxon>Croceibacterium</taxon>
    </lineage>
</organism>
<comment type="subcellular location">
    <subcellularLocation>
        <location evidence="1">Cell membrane</location>
        <topology evidence="1">Multi-pass membrane protein</topology>
    </subcellularLocation>
</comment>
<evidence type="ECO:0000313" key="6">
    <source>
        <dbReference type="EMBL" id="AKH42712.1"/>
    </source>
</evidence>
<dbReference type="PATRIC" id="fig|1267766.3.peg.1685"/>
<keyword evidence="5" id="KW-0472">Membrane</keyword>
<dbReference type="STRING" id="1267766.WYH_01676"/>
<dbReference type="EMBL" id="CP011452">
    <property type="protein sequence ID" value="AKH42712.1"/>
    <property type="molecule type" value="Genomic_DNA"/>
</dbReference>
<keyword evidence="3" id="KW-0812">Transmembrane</keyword>
<evidence type="ECO:0000256" key="5">
    <source>
        <dbReference type="ARBA" id="ARBA00023136"/>
    </source>
</evidence>
<dbReference type="RefSeq" id="WP_046904961.1">
    <property type="nucleotide sequence ID" value="NZ_CP011452.2"/>
</dbReference>
<dbReference type="InterPro" id="IPR019108">
    <property type="entry name" value="Caa3_assmbl_CtaG-rel"/>
</dbReference>
<evidence type="ECO:0000313" key="7">
    <source>
        <dbReference type="Proteomes" id="UP000034392"/>
    </source>
</evidence>
<proteinExistence type="predicted"/>
<reference evidence="6" key="1">
    <citation type="submission" date="2015-05" db="EMBL/GenBank/DDBJ databases">
        <title>The complete genome of Altererythrobacter atlanticus strain 26DY36.</title>
        <authorList>
            <person name="Wu Y.-H."/>
            <person name="Cheng H."/>
            <person name="Wu X.-W."/>
        </authorList>
    </citation>
    <scope>NUCLEOTIDE SEQUENCE [LARGE SCALE GENOMIC DNA]</scope>
    <source>
        <strain evidence="6">26DY36</strain>
    </source>
</reference>
<keyword evidence="7" id="KW-1185">Reference proteome</keyword>
<keyword evidence="2" id="KW-1003">Cell membrane</keyword>
<dbReference type="Pfam" id="PF09678">
    <property type="entry name" value="Caa3_CtaG"/>
    <property type="match status" value="1"/>
</dbReference>
<evidence type="ECO:0000256" key="2">
    <source>
        <dbReference type="ARBA" id="ARBA00022475"/>
    </source>
</evidence>
<dbReference type="KEGG" id="aay:WYH_01676"/>
<dbReference type="AlphaFoldDB" id="A0A0F7KTY7"/>
<evidence type="ECO:0000256" key="3">
    <source>
        <dbReference type="ARBA" id="ARBA00022692"/>
    </source>
</evidence>
<name>A0A0F7KTY7_9SPHN</name>
<sequence length="239" mass="25014">MPAVPYCGPAPLPGAAAGAWNFDPPLLAALALAAWLLSHQPRASWAGLGLLALAYVSPICALSSGLFSVRAAHHLLVVYAAAPLLAGQFVRLPADLSKVPLSAALVLHVAVMWAWHVPLAYSWALSSDLAYWLGQVALLGSAMLFWYRLADTATSLPAALLAIIAMTMQMGLLGALLTFAPGALYAPHYLTTGLYGLTPLADQQLAGLLMWTASLPLTVLAGYSAVSRLLHGLRAEPVS</sequence>
<evidence type="ECO:0000256" key="4">
    <source>
        <dbReference type="ARBA" id="ARBA00022989"/>
    </source>
</evidence>
<accession>A0A0F7KTY7</accession>
<gene>
    <name evidence="6" type="ORF">WYH_01676</name>
</gene>
<protein>
    <submittedName>
        <fullName evidence="6">Cytochrome c oxidase caa3 assembly factor</fullName>
    </submittedName>
</protein>
<dbReference type="Proteomes" id="UP000034392">
    <property type="component" value="Chromosome"/>
</dbReference>
<dbReference type="GO" id="GO:0005886">
    <property type="term" value="C:plasma membrane"/>
    <property type="evidence" value="ECO:0007669"/>
    <property type="project" value="UniProtKB-SubCell"/>
</dbReference>
<keyword evidence="4" id="KW-1133">Transmembrane helix</keyword>